<dbReference type="InterPro" id="IPR011006">
    <property type="entry name" value="CheY-like_superfamily"/>
</dbReference>
<keyword evidence="4" id="KW-0805">Transcription regulation</keyword>
<dbReference type="PROSITE" id="PS50110">
    <property type="entry name" value="RESPONSE_REGULATORY"/>
    <property type="match status" value="1"/>
</dbReference>
<dbReference type="PRINTS" id="PR01590">
    <property type="entry name" value="HTHFIS"/>
</dbReference>
<evidence type="ECO:0000313" key="12">
    <source>
        <dbReference type="Proteomes" id="UP000677537"/>
    </source>
</evidence>
<dbReference type="SUPFAM" id="SSF52172">
    <property type="entry name" value="CheY-like"/>
    <property type="match status" value="1"/>
</dbReference>
<dbReference type="PROSITE" id="PS00675">
    <property type="entry name" value="SIGMA54_INTERACT_1"/>
    <property type="match status" value="1"/>
</dbReference>
<dbReference type="GO" id="GO:0043565">
    <property type="term" value="F:sequence-specific DNA binding"/>
    <property type="evidence" value="ECO:0007669"/>
    <property type="project" value="InterPro"/>
</dbReference>
<keyword evidence="7" id="KW-0804">Transcription</keyword>
<dbReference type="Pfam" id="PF25601">
    <property type="entry name" value="AAA_lid_14"/>
    <property type="match status" value="1"/>
</dbReference>
<feature type="modified residue" description="4-aspartylphosphate" evidence="8">
    <location>
        <position position="52"/>
    </location>
</feature>
<feature type="domain" description="Sigma-54 factor interaction" evidence="9">
    <location>
        <begin position="146"/>
        <end position="375"/>
    </location>
</feature>
<evidence type="ECO:0000259" key="9">
    <source>
        <dbReference type="PROSITE" id="PS50045"/>
    </source>
</evidence>
<dbReference type="InterPro" id="IPR001789">
    <property type="entry name" value="Sig_transdc_resp-reg_receiver"/>
</dbReference>
<keyword evidence="5" id="KW-0238">DNA-binding</keyword>
<dbReference type="SMART" id="SM00382">
    <property type="entry name" value="AAA"/>
    <property type="match status" value="1"/>
</dbReference>
<organism evidence="11 12">
    <name type="scientific">Roseomonas indoligenes</name>
    <dbReference type="NCBI Taxonomy" id="2820811"/>
    <lineage>
        <taxon>Bacteria</taxon>
        <taxon>Pseudomonadati</taxon>
        <taxon>Pseudomonadota</taxon>
        <taxon>Alphaproteobacteria</taxon>
        <taxon>Acetobacterales</taxon>
        <taxon>Roseomonadaceae</taxon>
        <taxon>Roseomonas</taxon>
    </lineage>
</organism>
<dbReference type="Gene3D" id="1.10.8.60">
    <property type="match status" value="1"/>
</dbReference>
<gene>
    <name evidence="11" type="primary">prsR</name>
    <name evidence="11" type="ORF">J5Y10_25175</name>
</gene>
<evidence type="ECO:0000256" key="1">
    <source>
        <dbReference type="ARBA" id="ARBA00022741"/>
    </source>
</evidence>
<dbReference type="Pfam" id="PF00072">
    <property type="entry name" value="Response_reg"/>
    <property type="match status" value="1"/>
</dbReference>
<evidence type="ECO:0000313" key="11">
    <source>
        <dbReference type="EMBL" id="MBP0496099.1"/>
    </source>
</evidence>
<dbReference type="SUPFAM" id="SSF52540">
    <property type="entry name" value="P-loop containing nucleoside triphosphate hydrolases"/>
    <property type="match status" value="1"/>
</dbReference>
<dbReference type="Gene3D" id="3.40.50.300">
    <property type="entry name" value="P-loop containing nucleotide triphosphate hydrolases"/>
    <property type="match status" value="1"/>
</dbReference>
<dbReference type="InterPro" id="IPR014264">
    <property type="entry name" value="PEP-CTERM_resp_reg"/>
</dbReference>
<evidence type="ECO:0000256" key="3">
    <source>
        <dbReference type="ARBA" id="ARBA00023012"/>
    </source>
</evidence>
<dbReference type="InterPro" id="IPR025944">
    <property type="entry name" value="Sigma_54_int_dom_CS"/>
</dbReference>
<dbReference type="PANTHER" id="PTHR32071">
    <property type="entry name" value="TRANSCRIPTIONAL REGULATORY PROTEIN"/>
    <property type="match status" value="1"/>
</dbReference>
<dbReference type="FunFam" id="3.40.50.300:FF:000006">
    <property type="entry name" value="DNA-binding transcriptional regulator NtrC"/>
    <property type="match status" value="1"/>
</dbReference>
<evidence type="ECO:0000259" key="10">
    <source>
        <dbReference type="PROSITE" id="PS50110"/>
    </source>
</evidence>
<dbReference type="EMBL" id="JAGIZA010000027">
    <property type="protein sequence ID" value="MBP0496099.1"/>
    <property type="molecule type" value="Genomic_DNA"/>
</dbReference>
<dbReference type="Pfam" id="PF02954">
    <property type="entry name" value="HTH_8"/>
    <property type="match status" value="1"/>
</dbReference>
<dbReference type="PROSITE" id="PS00676">
    <property type="entry name" value="SIGMA54_INTERACT_2"/>
    <property type="match status" value="1"/>
</dbReference>
<accession>A0A940MZ93</accession>
<evidence type="ECO:0000256" key="4">
    <source>
        <dbReference type="ARBA" id="ARBA00023015"/>
    </source>
</evidence>
<keyword evidence="1" id="KW-0547">Nucleotide-binding</keyword>
<comment type="caution">
    <text evidence="11">The sequence shown here is derived from an EMBL/GenBank/DDBJ whole genome shotgun (WGS) entry which is preliminary data.</text>
</comment>
<dbReference type="PANTHER" id="PTHR32071:SF113">
    <property type="entry name" value="ALGINATE BIOSYNTHESIS TRANSCRIPTIONAL REGULATORY PROTEIN ALGB"/>
    <property type="match status" value="1"/>
</dbReference>
<sequence length="466" mass="51196">MTKPKLLIVEDDPALATQLRWAFPDCRVVIAGDRAQAKQLAEKEQPAATLLDLGLPPDPEGVTEGFATLEVLRRQAPGMPVVVCSGQGQRENMLRAIALGAYDFCEKPVDLAVLRTVVDRALRLRELEEENLRLAAMPRTSPVRDIITANEPMLRICGTVERLAQVSVPVLLLGESGTGKEALARALHEMGPRAKARFVPINCAAIPEALLESELFGHERGAFTGAVRQVTGRIEAANNGTLFLDEVGDLPASLQAKLLRFLQDQVIERVGGRTPIRVDVRVVSATNQPLEEQTETGRFRADLLYRLNSLTIRVPPLRERGDDPLLLARWFLARYAREFSRRIRGFDPSATQAIQAHPWPGNVRELSNRVRRGALMADGQLVTAADLELSEPDPAPEADLDIRAARLRAERSALERALARSNGSLTMTARLLGVSRPTIYALLDSHGLSGGRNYFEPPATPPENQK</sequence>
<dbReference type="PROSITE" id="PS50045">
    <property type="entry name" value="SIGMA54_INTERACT_4"/>
    <property type="match status" value="1"/>
</dbReference>
<evidence type="ECO:0000256" key="2">
    <source>
        <dbReference type="ARBA" id="ARBA00022840"/>
    </source>
</evidence>
<keyword evidence="6" id="KW-0010">Activator</keyword>
<keyword evidence="2" id="KW-0067">ATP-binding</keyword>
<dbReference type="InterPro" id="IPR027417">
    <property type="entry name" value="P-loop_NTPase"/>
</dbReference>
<dbReference type="InterPro" id="IPR025943">
    <property type="entry name" value="Sigma_54_int_dom_ATP-bd_2"/>
</dbReference>
<evidence type="ECO:0000256" key="8">
    <source>
        <dbReference type="PROSITE-ProRule" id="PRU00169"/>
    </source>
</evidence>
<feature type="domain" description="Response regulatory" evidence="10">
    <location>
        <begin position="5"/>
        <end position="122"/>
    </location>
</feature>
<keyword evidence="3" id="KW-0902">Two-component regulatory system</keyword>
<dbReference type="Proteomes" id="UP000677537">
    <property type="component" value="Unassembled WGS sequence"/>
</dbReference>
<dbReference type="GO" id="GO:0005524">
    <property type="term" value="F:ATP binding"/>
    <property type="evidence" value="ECO:0007669"/>
    <property type="project" value="UniProtKB-KW"/>
</dbReference>
<dbReference type="InterPro" id="IPR025662">
    <property type="entry name" value="Sigma_54_int_dom_ATP-bd_1"/>
</dbReference>
<dbReference type="NCBIfam" id="TIGR02915">
    <property type="entry name" value="PEP_resp_reg"/>
    <property type="match status" value="1"/>
</dbReference>
<reference evidence="11" key="1">
    <citation type="submission" date="2021-03" db="EMBL/GenBank/DDBJ databases">
        <authorList>
            <person name="So Y."/>
        </authorList>
    </citation>
    <scope>NUCLEOTIDE SEQUENCE</scope>
    <source>
        <strain evidence="11">SG15</strain>
    </source>
</reference>
<evidence type="ECO:0000256" key="7">
    <source>
        <dbReference type="ARBA" id="ARBA00023163"/>
    </source>
</evidence>
<protein>
    <submittedName>
        <fullName evidence="11">PEP-CTERM-box response regulator transcription factor</fullName>
    </submittedName>
</protein>
<name>A0A940MZ93_9PROT</name>
<evidence type="ECO:0000256" key="5">
    <source>
        <dbReference type="ARBA" id="ARBA00023125"/>
    </source>
</evidence>
<dbReference type="GO" id="GO:0006355">
    <property type="term" value="P:regulation of DNA-templated transcription"/>
    <property type="evidence" value="ECO:0007669"/>
    <property type="project" value="InterPro"/>
</dbReference>
<dbReference type="SMART" id="SM00448">
    <property type="entry name" value="REC"/>
    <property type="match status" value="1"/>
</dbReference>
<dbReference type="InterPro" id="IPR003593">
    <property type="entry name" value="AAA+_ATPase"/>
</dbReference>
<keyword evidence="8" id="KW-0597">Phosphoprotein</keyword>
<dbReference type="CDD" id="cd00009">
    <property type="entry name" value="AAA"/>
    <property type="match status" value="1"/>
</dbReference>
<keyword evidence="12" id="KW-1185">Reference proteome</keyword>
<dbReference type="Pfam" id="PF00158">
    <property type="entry name" value="Sigma54_activat"/>
    <property type="match status" value="1"/>
</dbReference>
<dbReference type="PROSITE" id="PS00688">
    <property type="entry name" value="SIGMA54_INTERACT_3"/>
    <property type="match status" value="1"/>
</dbReference>
<dbReference type="Gene3D" id="1.10.10.60">
    <property type="entry name" value="Homeodomain-like"/>
    <property type="match status" value="1"/>
</dbReference>
<dbReference type="InterPro" id="IPR009057">
    <property type="entry name" value="Homeodomain-like_sf"/>
</dbReference>
<dbReference type="InterPro" id="IPR002197">
    <property type="entry name" value="HTH_Fis"/>
</dbReference>
<dbReference type="SUPFAM" id="SSF46689">
    <property type="entry name" value="Homeodomain-like"/>
    <property type="match status" value="1"/>
</dbReference>
<dbReference type="InterPro" id="IPR058031">
    <property type="entry name" value="AAA_lid_NorR"/>
</dbReference>
<dbReference type="AlphaFoldDB" id="A0A940MZ93"/>
<dbReference type="Gene3D" id="3.40.50.2300">
    <property type="match status" value="1"/>
</dbReference>
<dbReference type="GO" id="GO:0000160">
    <property type="term" value="P:phosphorelay signal transduction system"/>
    <property type="evidence" value="ECO:0007669"/>
    <property type="project" value="UniProtKB-KW"/>
</dbReference>
<dbReference type="InterPro" id="IPR002078">
    <property type="entry name" value="Sigma_54_int"/>
</dbReference>
<evidence type="ECO:0000256" key="6">
    <source>
        <dbReference type="ARBA" id="ARBA00023159"/>
    </source>
</evidence>
<proteinExistence type="predicted"/>